<feature type="chain" id="PRO_5045917440" evidence="2">
    <location>
        <begin position="24"/>
        <end position="189"/>
    </location>
</feature>
<organism evidence="3 4">
    <name type="scientific">Sinorhizobium psoraleae</name>
    <dbReference type="NCBI Taxonomy" id="520838"/>
    <lineage>
        <taxon>Bacteria</taxon>
        <taxon>Pseudomonadati</taxon>
        <taxon>Pseudomonadota</taxon>
        <taxon>Alphaproteobacteria</taxon>
        <taxon>Hyphomicrobiales</taxon>
        <taxon>Rhizobiaceae</taxon>
        <taxon>Sinorhizobium/Ensifer group</taxon>
        <taxon>Sinorhizobium</taxon>
    </lineage>
</organism>
<protein>
    <submittedName>
        <fullName evidence="3">SdpI family protein</fullName>
    </submittedName>
</protein>
<dbReference type="EMBL" id="JAPVOI010000005">
    <property type="protein sequence ID" value="MCZ4093472.1"/>
    <property type="molecule type" value="Genomic_DNA"/>
</dbReference>
<evidence type="ECO:0000313" key="3">
    <source>
        <dbReference type="EMBL" id="MCZ4093472.1"/>
    </source>
</evidence>
<comment type="caution">
    <text evidence="3">The sequence shown here is derived from an EMBL/GenBank/DDBJ whole genome shotgun (WGS) entry which is preliminary data.</text>
</comment>
<feature type="signal peptide" evidence="2">
    <location>
        <begin position="1"/>
        <end position="23"/>
    </location>
</feature>
<keyword evidence="1" id="KW-0812">Transmembrane</keyword>
<feature type="transmembrane region" description="Helical" evidence="1">
    <location>
        <begin position="67"/>
        <end position="87"/>
    </location>
</feature>
<keyword evidence="1" id="KW-0472">Membrane</keyword>
<proteinExistence type="predicted"/>
<evidence type="ECO:0000256" key="2">
    <source>
        <dbReference type="SAM" id="SignalP"/>
    </source>
</evidence>
<feature type="transmembrane region" description="Helical" evidence="1">
    <location>
        <begin position="93"/>
        <end position="116"/>
    </location>
</feature>
<evidence type="ECO:0000313" key="4">
    <source>
        <dbReference type="Proteomes" id="UP001079430"/>
    </source>
</evidence>
<accession>A0ABT4KND3</accession>
<dbReference type="Pfam" id="PF13630">
    <property type="entry name" value="SdpI"/>
    <property type="match status" value="1"/>
</dbReference>
<keyword evidence="4" id="KW-1185">Reference proteome</keyword>
<evidence type="ECO:0000256" key="1">
    <source>
        <dbReference type="SAM" id="Phobius"/>
    </source>
</evidence>
<gene>
    <name evidence="3" type="ORF">O3W52_26920</name>
</gene>
<keyword evidence="2" id="KW-0732">Signal</keyword>
<feature type="transmembrane region" description="Helical" evidence="1">
    <location>
        <begin position="33"/>
        <end position="55"/>
    </location>
</feature>
<reference evidence="3" key="1">
    <citation type="submission" date="2022-10" db="EMBL/GenBank/DDBJ databases">
        <title>Whole genome sequencing of three plant growth promoting bacteria isolated from Vachellia tortilis subsp. raddiana in Morocco.</title>
        <authorList>
            <person name="Hnini M."/>
            <person name="Zouagui R."/>
            <person name="Zouagui H."/>
            <person name="Chemao Elfihri M.-W."/>
            <person name="Ibrahimi A."/>
            <person name="Sbabou L."/>
            <person name="Aurag J."/>
        </authorList>
    </citation>
    <scope>NUCLEOTIDE SEQUENCE</scope>
    <source>
        <strain evidence="3">LMR678</strain>
    </source>
</reference>
<dbReference type="InterPro" id="IPR025962">
    <property type="entry name" value="SdpI/YhfL"/>
</dbReference>
<feature type="transmembrane region" description="Helical" evidence="1">
    <location>
        <begin position="152"/>
        <end position="181"/>
    </location>
</feature>
<sequence>MVALVLCAVAPLIAAVVLPSALAQDARVAEAVLLTVLALFIMGLMGLWLNSSTGATVFRALGWRCRLLQFSIVALLSTVAGLLLFVGPVLKSWHYGILTAEIGVLLLAGGLASMVAPRNRIIGFRTPRTLASDETWRVENRIWGRRLAMSSLVAFLAAFAGSWGPLLLVGVALTIGISFLIDDWRRGRR</sequence>
<name>A0ABT4KND3_9HYPH</name>
<keyword evidence="1" id="KW-1133">Transmembrane helix</keyword>
<dbReference type="Proteomes" id="UP001079430">
    <property type="component" value="Unassembled WGS sequence"/>
</dbReference>